<dbReference type="EMBL" id="CABFMQ020000046">
    <property type="protein sequence ID" value="VTZ49153.1"/>
    <property type="molecule type" value="Genomic_DNA"/>
</dbReference>
<dbReference type="AlphaFoldDB" id="A0A8B6M456"/>
<gene>
    <name evidence="1" type="ORF">MPC4_140052</name>
</gene>
<keyword evidence="2" id="KW-1185">Reference proteome</keyword>
<reference evidence="1 2" key="1">
    <citation type="submission" date="2019-05" db="EMBL/GenBank/DDBJ databases">
        <authorList>
            <person name="Farhan Ul Haque M."/>
        </authorList>
    </citation>
    <scope>NUCLEOTIDE SEQUENCE [LARGE SCALE GENOMIC DNA]</scope>
    <source>
        <strain evidence="1">2</strain>
    </source>
</reference>
<comment type="caution">
    <text evidence="1">The sequence shown here is derived from an EMBL/GenBank/DDBJ whole genome shotgun (WGS) entry which is preliminary data.</text>
</comment>
<dbReference type="Proteomes" id="UP000485880">
    <property type="component" value="Unassembled WGS sequence"/>
</dbReference>
<sequence length="56" mass="6405">MAKPLIAPYSPDFRLRTVARFRLMQQRLLLPASLNYVRRLDSIDKFVAPARSGSLS</sequence>
<name>A0A8B6M456_METTU</name>
<evidence type="ECO:0000313" key="1">
    <source>
        <dbReference type="EMBL" id="VTZ49153.1"/>
    </source>
</evidence>
<protein>
    <submittedName>
        <fullName evidence="1">Uncharacterized protein</fullName>
    </submittedName>
</protein>
<proteinExistence type="predicted"/>
<organism evidence="1 2">
    <name type="scientific">Methylocella tundrae</name>
    <dbReference type="NCBI Taxonomy" id="227605"/>
    <lineage>
        <taxon>Bacteria</taxon>
        <taxon>Pseudomonadati</taxon>
        <taxon>Pseudomonadota</taxon>
        <taxon>Alphaproteobacteria</taxon>
        <taxon>Hyphomicrobiales</taxon>
        <taxon>Beijerinckiaceae</taxon>
        <taxon>Methylocella</taxon>
    </lineage>
</organism>
<accession>A0A8B6M456</accession>
<evidence type="ECO:0000313" key="2">
    <source>
        <dbReference type="Proteomes" id="UP000485880"/>
    </source>
</evidence>